<gene>
    <name evidence="1" type="ORF">OBRU01_23355</name>
</gene>
<dbReference type="AlphaFoldDB" id="A0A0L7KNV0"/>
<keyword evidence="2" id="KW-1185">Reference proteome</keyword>
<sequence length="70" mass="8009">MSRDVESVVQRCSTCALHAPAPPRERMMPHHIPDLPWAEFIELPFYAEGPCRLTGTDFNRKKAKYASTYS</sequence>
<feature type="non-terminal residue" evidence="1">
    <location>
        <position position="1"/>
    </location>
</feature>
<proteinExistence type="predicted"/>
<reference evidence="1 2" key="1">
    <citation type="journal article" date="2015" name="Genome Biol. Evol.">
        <title>The genome of winter moth (Operophtera brumata) provides a genomic perspective on sexual dimorphism and phenology.</title>
        <authorList>
            <person name="Derks M.F."/>
            <person name="Smit S."/>
            <person name="Salis L."/>
            <person name="Schijlen E."/>
            <person name="Bossers A."/>
            <person name="Mateman C."/>
            <person name="Pijl A.S."/>
            <person name="de Ridder D."/>
            <person name="Groenen M.A."/>
            <person name="Visser M.E."/>
            <person name="Megens H.J."/>
        </authorList>
    </citation>
    <scope>NUCLEOTIDE SEQUENCE [LARGE SCALE GENOMIC DNA]</scope>
    <source>
        <strain evidence="1">WM2013NL</strain>
        <tissue evidence="1">Head and thorax</tissue>
    </source>
</reference>
<comment type="caution">
    <text evidence="1">The sequence shown here is derived from an EMBL/GenBank/DDBJ whole genome shotgun (WGS) entry which is preliminary data.</text>
</comment>
<dbReference type="Proteomes" id="UP000037510">
    <property type="component" value="Unassembled WGS sequence"/>
</dbReference>
<organism evidence="1 2">
    <name type="scientific">Operophtera brumata</name>
    <name type="common">Winter moth</name>
    <name type="synonym">Phalaena brumata</name>
    <dbReference type="NCBI Taxonomy" id="104452"/>
    <lineage>
        <taxon>Eukaryota</taxon>
        <taxon>Metazoa</taxon>
        <taxon>Ecdysozoa</taxon>
        <taxon>Arthropoda</taxon>
        <taxon>Hexapoda</taxon>
        <taxon>Insecta</taxon>
        <taxon>Pterygota</taxon>
        <taxon>Neoptera</taxon>
        <taxon>Endopterygota</taxon>
        <taxon>Lepidoptera</taxon>
        <taxon>Glossata</taxon>
        <taxon>Ditrysia</taxon>
        <taxon>Geometroidea</taxon>
        <taxon>Geometridae</taxon>
        <taxon>Larentiinae</taxon>
        <taxon>Operophtera</taxon>
    </lineage>
</organism>
<dbReference type="EMBL" id="JTDY01007742">
    <property type="protein sequence ID" value="KOB64972.1"/>
    <property type="molecule type" value="Genomic_DNA"/>
</dbReference>
<accession>A0A0L7KNV0</accession>
<evidence type="ECO:0000313" key="1">
    <source>
        <dbReference type="EMBL" id="KOB64972.1"/>
    </source>
</evidence>
<feature type="non-terminal residue" evidence="1">
    <location>
        <position position="70"/>
    </location>
</feature>
<name>A0A0L7KNV0_OPEBR</name>
<protein>
    <submittedName>
        <fullName evidence="1">Uncharacterized protein</fullName>
    </submittedName>
</protein>
<evidence type="ECO:0000313" key="2">
    <source>
        <dbReference type="Proteomes" id="UP000037510"/>
    </source>
</evidence>